<dbReference type="EMBL" id="JBHGPK010000046">
    <property type="protein sequence ID" value="MFC2254823.1"/>
    <property type="molecule type" value="Genomic_DNA"/>
</dbReference>
<evidence type="ECO:0000313" key="5">
    <source>
        <dbReference type="Proteomes" id="UP001595190"/>
    </source>
</evidence>
<name>A0ABV6ZRL3_9HYPH</name>
<dbReference type="InterPro" id="IPR050855">
    <property type="entry name" value="NDM-1-like"/>
</dbReference>
<evidence type="ECO:0000313" key="4">
    <source>
        <dbReference type="EMBL" id="MFC2254823.1"/>
    </source>
</evidence>
<dbReference type="PROSITE" id="PS51318">
    <property type="entry name" value="TAT"/>
    <property type="match status" value="1"/>
</dbReference>
<dbReference type="PANTHER" id="PTHR42951">
    <property type="entry name" value="METALLO-BETA-LACTAMASE DOMAIN-CONTAINING"/>
    <property type="match status" value="1"/>
</dbReference>
<gene>
    <name evidence="4" type="ORF">ACETRX_34795</name>
</gene>
<dbReference type="InterPro" id="IPR006311">
    <property type="entry name" value="TAT_signal"/>
</dbReference>
<evidence type="ECO:0000259" key="3">
    <source>
        <dbReference type="SMART" id="SM00849"/>
    </source>
</evidence>
<dbReference type="PANTHER" id="PTHR42951:SF4">
    <property type="entry name" value="ACYL-COENZYME A THIOESTERASE MBLAC2"/>
    <property type="match status" value="1"/>
</dbReference>
<dbReference type="RefSeq" id="WP_394315425.1">
    <property type="nucleotide sequence ID" value="NZ_JBHGPK010000046.1"/>
</dbReference>
<accession>A0ABV6ZRL3</accession>
<dbReference type="InterPro" id="IPR001279">
    <property type="entry name" value="Metallo-B-lactamas"/>
</dbReference>
<dbReference type="CDD" id="cd16282">
    <property type="entry name" value="metallo-hydrolase-like_MBL-fold"/>
    <property type="match status" value="1"/>
</dbReference>
<comment type="caution">
    <text evidence="4">The sequence shown here is derived from an EMBL/GenBank/DDBJ whole genome shotgun (WGS) entry which is preliminary data.</text>
</comment>
<protein>
    <submittedName>
        <fullName evidence="4">MBL fold metallo-hydrolase</fullName>
    </submittedName>
</protein>
<evidence type="ECO:0000256" key="1">
    <source>
        <dbReference type="ARBA" id="ARBA00005250"/>
    </source>
</evidence>
<evidence type="ECO:0000256" key="2">
    <source>
        <dbReference type="SAM" id="SignalP"/>
    </source>
</evidence>
<sequence>MIRTRYPMLTRRGFCLCCVAATAFGASSGWLTPREAFAQAKNIVDLIREHAATDPVKLTKLRGGVSVLEGSGGNIAVLTGPDGKVLIDAGITASKPRILEALASLGKEPITRLINTHWHFDHTDGNEWLHGAGAVILAHENTRKHLQSAQRVEDWDFTFPKSPSGALPSETMGAISSLKTNGSTLHLKYYGPAHTDSDISVHIAEADVLHTGDTFWNGVYPFIDYSTGGNIRGTIAAAEANVNMAGDKTIVIPGHGPVSDRAGLVAFRDMLVAIHANVAKLKARGMGLEEVIAAKPTAAFDEKWGQFVINPAFFTRLVYAGA</sequence>
<dbReference type="Pfam" id="PF00753">
    <property type="entry name" value="Lactamase_B"/>
    <property type="match status" value="1"/>
</dbReference>
<reference evidence="4 5" key="1">
    <citation type="submission" date="2024-09" db="EMBL/GenBank/DDBJ databases">
        <title>Description of Labrys sedimenti sp. nov., isolated from a diclofenac-degrading enrichment culture, and genome-based reclassification of Labrys portucalensis as a later heterotypic synonym of Labrys neptuniae.</title>
        <authorList>
            <person name="Tancsics A."/>
            <person name="Csepanyi A."/>
        </authorList>
    </citation>
    <scope>NUCLEOTIDE SEQUENCE [LARGE SCALE GENOMIC DNA]</scope>
    <source>
        <strain evidence="4 5">LMG 23412</strain>
    </source>
</reference>
<feature type="chain" id="PRO_5046279679" evidence="2">
    <location>
        <begin position="29"/>
        <end position="322"/>
    </location>
</feature>
<comment type="similarity">
    <text evidence="1">Belongs to the metallo-beta-lactamase superfamily. Class-B beta-lactamase family.</text>
</comment>
<keyword evidence="2" id="KW-0732">Signal</keyword>
<dbReference type="Proteomes" id="UP001595190">
    <property type="component" value="Unassembled WGS sequence"/>
</dbReference>
<dbReference type="SUPFAM" id="SSF56281">
    <property type="entry name" value="Metallo-hydrolase/oxidoreductase"/>
    <property type="match status" value="1"/>
</dbReference>
<feature type="domain" description="Metallo-beta-lactamase" evidence="3">
    <location>
        <begin position="72"/>
        <end position="255"/>
    </location>
</feature>
<proteinExistence type="inferred from homology"/>
<dbReference type="InterPro" id="IPR036866">
    <property type="entry name" value="RibonucZ/Hydroxyglut_hydro"/>
</dbReference>
<dbReference type="SMART" id="SM00849">
    <property type="entry name" value="Lactamase_B"/>
    <property type="match status" value="1"/>
</dbReference>
<organism evidence="4 5">
    <name type="scientific">Labrys neptuniae</name>
    <dbReference type="NCBI Taxonomy" id="376174"/>
    <lineage>
        <taxon>Bacteria</taxon>
        <taxon>Pseudomonadati</taxon>
        <taxon>Pseudomonadota</taxon>
        <taxon>Alphaproteobacteria</taxon>
        <taxon>Hyphomicrobiales</taxon>
        <taxon>Xanthobacteraceae</taxon>
        <taxon>Labrys</taxon>
    </lineage>
</organism>
<dbReference type="Gene3D" id="3.60.15.10">
    <property type="entry name" value="Ribonuclease Z/Hydroxyacylglutathione hydrolase-like"/>
    <property type="match status" value="1"/>
</dbReference>
<feature type="signal peptide" evidence="2">
    <location>
        <begin position="1"/>
        <end position="28"/>
    </location>
</feature>